<dbReference type="Gene3D" id="1.10.10.10">
    <property type="entry name" value="Winged helix-like DNA-binding domain superfamily/Winged helix DNA-binding domain"/>
    <property type="match status" value="1"/>
</dbReference>
<evidence type="ECO:0000313" key="8">
    <source>
        <dbReference type="EMBL" id="KAA0976441.1"/>
    </source>
</evidence>
<dbReference type="AlphaFoldDB" id="A0A5B0EF65"/>
<evidence type="ECO:0000313" key="9">
    <source>
        <dbReference type="Proteomes" id="UP000323856"/>
    </source>
</evidence>
<dbReference type="PANTHER" id="PTHR34294:SF1">
    <property type="entry name" value="TRANSCRIPTIONAL REGULATOR LSRR"/>
    <property type="match status" value="1"/>
</dbReference>
<organism evidence="8 9">
    <name type="scientific">Paeniglutamicibacter gangotriensis</name>
    <dbReference type="NCBI Taxonomy" id="254787"/>
    <lineage>
        <taxon>Bacteria</taxon>
        <taxon>Bacillati</taxon>
        <taxon>Actinomycetota</taxon>
        <taxon>Actinomycetes</taxon>
        <taxon>Micrococcales</taxon>
        <taxon>Micrococcaceae</taxon>
        <taxon>Paeniglutamicibacter</taxon>
    </lineage>
</organism>
<keyword evidence="2" id="KW-0805">Transcription regulation</keyword>
<protein>
    <submittedName>
        <fullName evidence="8">Sugar-binding transcriptional regulator</fullName>
    </submittedName>
</protein>
<evidence type="ECO:0000256" key="4">
    <source>
        <dbReference type="ARBA" id="ARBA00023163"/>
    </source>
</evidence>
<dbReference type="InterPro" id="IPR007630">
    <property type="entry name" value="RNA_pol_sigma70_r4"/>
</dbReference>
<keyword evidence="3" id="KW-0238">DNA-binding</keyword>
<evidence type="ECO:0000256" key="1">
    <source>
        <dbReference type="ARBA" id="ARBA00010466"/>
    </source>
</evidence>
<evidence type="ECO:0000256" key="2">
    <source>
        <dbReference type="ARBA" id="ARBA00023015"/>
    </source>
</evidence>
<dbReference type="EMBL" id="VOBL01000010">
    <property type="protein sequence ID" value="KAA0976441.1"/>
    <property type="molecule type" value="Genomic_DNA"/>
</dbReference>
<feature type="region of interest" description="Disordered" evidence="5">
    <location>
        <begin position="1"/>
        <end position="39"/>
    </location>
</feature>
<gene>
    <name evidence="8" type="ORF">FQ154_10880</name>
</gene>
<dbReference type="Proteomes" id="UP000323856">
    <property type="component" value="Unassembled WGS sequence"/>
</dbReference>
<evidence type="ECO:0000259" key="6">
    <source>
        <dbReference type="Pfam" id="PF04198"/>
    </source>
</evidence>
<dbReference type="InterPro" id="IPR007324">
    <property type="entry name" value="Sugar-bd_dom_put"/>
</dbReference>
<dbReference type="Pfam" id="PF04198">
    <property type="entry name" value="Sugar-bind"/>
    <property type="match status" value="1"/>
</dbReference>
<dbReference type="Gene3D" id="3.40.50.1360">
    <property type="match status" value="1"/>
</dbReference>
<sequence>MAVNPASRTPGADPFVQQPPKVRGPGPIRKAPGHGQPRERDALRAAQLYYLQDLTMEAIARELAISRSTVSRLLSMARRTGLVNIEINAGGAMAPALVRELEHVFGIKVHVVPTDGALADAEVLERVAAHAAHVLNTLVSSGMTVGVAWGSTMQALSLALARKPTHDTVVVQLNGAANPQTTGLTYASEILQRFGATYTARIEQFPVPAFFDEASTREAMWREGSVRRVLDVQEGMGLAVFSLGATEAAVPSQVYRGGYLSAAESTALHSHGVVGDVATVFFDGSGSDEGIEINSRATGPTLAELRKVPRRLCVISGTGKLRALRGALAGNLITDLVLDEGTALRLLNSTPTSNH</sequence>
<dbReference type="InterPro" id="IPR037171">
    <property type="entry name" value="NagB/RpiA_transferase-like"/>
</dbReference>
<accession>A0A5B0EF65</accession>
<comment type="similarity">
    <text evidence="1">Belongs to the SorC transcriptional regulatory family.</text>
</comment>
<dbReference type="PANTHER" id="PTHR34294">
    <property type="entry name" value="TRANSCRIPTIONAL REGULATOR-RELATED"/>
    <property type="match status" value="1"/>
</dbReference>
<dbReference type="Pfam" id="PF04545">
    <property type="entry name" value="Sigma70_r4"/>
    <property type="match status" value="1"/>
</dbReference>
<dbReference type="SUPFAM" id="SSF100950">
    <property type="entry name" value="NagB/RpiA/CoA transferase-like"/>
    <property type="match status" value="1"/>
</dbReference>
<dbReference type="InterPro" id="IPR036388">
    <property type="entry name" value="WH-like_DNA-bd_sf"/>
</dbReference>
<keyword evidence="4" id="KW-0804">Transcription</keyword>
<name>A0A5B0EF65_9MICC</name>
<dbReference type="InterPro" id="IPR051054">
    <property type="entry name" value="SorC_transcr_regulators"/>
</dbReference>
<feature type="domain" description="Sugar-binding" evidence="6">
    <location>
        <begin position="100"/>
        <end position="348"/>
    </location>
</feature>
<dbReference type="GO" id="GO:0030246">
    <property type="term" value="F:carbohydrate binding"/>
    <property type="evidence" value="ECO:0007669"/>
    <property type="project" value="InterPro"/>
</dbReference>
<dbReference type="OrthoDB" id="186585at2"/>
<feature type="domain" description="RNA polymerase sigma-70 region 4" evidence="7">
    <location>
        <begin position="37"/>
        <end position="79"/>
    </location>
</feature>
<reference evidence="8 9" key="1">
    <citation type="submission" date="2019-07" db="EMBL/GenBank/DDBJ databases">
        <title>Analysis of the biochemical properties, biological activity and biotechnological potential of siderophores and biosurfactants produced by Antarctic psychrotolerant bacteria.</title>
        <authorList>
            <person name="Styczynski M."/>
            <person name="Krucon T."/>
            <person name="Decewicz P."/>
            <person name="Dziewit L."/>
        </authorList>
    </citation>
    <scope>NUCLEOTIDE SEQUENCE [LARGE SCALE GENOMIC DNA]</scope>
    <source>
        <strain evidence="8 9">ANT_H27</strain>
    </source>
</reference>
<dbReference type="GO" id="GO:0003700">
    <property type="term" value="F:DNA-binding transcription factor activity"/>
    <property type="evidence" value="ECO:0007669"/>
    <property type="project" value="InterPro"/>
</dbReference>
<dbReference type="CDD" id="cd06171">
    <property type="entry name" value="Sigma70_r4"/>
    <property type="match status" value="1"/>
</dbReference>
<evidence type="ECO:0000256" key="5">
    <source>
        <dbReference type="SAM" id="MobiDB-lite"/>
    </source>
</evidence>
<evidence type="ECO:0000256" key="3">
    <source>
        <dbReference type="ARBA" id="ARBA00023125"/>
    </source>
</evidence>
<proteinExistence type="inferred from homology"/>
<comment type="caution">
    <text evidence="8">The sequence shown here is derived from an EMBL/GenBank/DDBJ whole genome shotgun (WGS) entry which is preliminary data.</text>
</comment>
<dbReference type="GO" id="GO:0003677">
    <property type="term" value="F:DNA binding"/>
    <property type="evidence" value="ECO:0007669"/>
    <property type="project" value="UniProtKB-KW"/>
</dbReference>
<dbReference type="GO" id="GO:0006352">
    <property type="term" value="P:DNA-templated transcription initiation"/>
    <property type="evidence" value="ECO:0007669"/>
    <property type="project" value="InterPro"/>
</dbReference>
<evidence type="ECO:0000259" key="7">
    <source>
        <dbReference type="Pfam" id="PF04545"/>
    </source>
</evidence>